<protein>
    <recommendedName>
        <fullName evidence="7">Zn(2)-C6 fungal-type domain-containing protein</fullName>
    </recommendedName>
</protein>
<dbReference type="PROSITE" id="PS50048">
    <property type="entry name" value="ZN2_CY6_FUNGAL_2"/>
    <property type="match status" value="1"/>
</dbReference>
<feature type="compositionally biased region" description="Polar residues" evidence="6">
    <location>
        <begin position="162"/>
        <end position="172"/>
    </location>
</feature>
<evidence type="ECO:0000313" key="9">
    <source>
        <dbReference type="Proteomes" id="UP000235672"/>
    </source>
</evidence>
<dbReference type="InterPro" id="IPR001138">
    <property type="entry name" value="Zn2Cys6_DnaBD"/>
</dbReference>
<reference evidence="8 9" key="1">
    <citation type="submission" date="2016-05" db="EMBL/GenBank/DDBJ databases">
        <title>A degradative enzymes factory behind the ericoid mycorrhizal symbiosis.</title>
        <authorList>
            <consortium name="DOE Joint Genome Institute"/>
            <person name="Martino E."/>
            <person name="Morin E."/>
            <person name="Grelet G."/>
            <person name="Kuo A."/>
            <person name="Kohler A."/>
            <person name="Daghino S."/>
            <person name="Barry K."/>
            <person name="Choi C."/>
            <person name="Cichocki N."/>
            <person name="Clum A."/>
            <person name="Copeland A."/>
            <person name="Hainaut M."/>
            <person name="Haridas S."/>
            <person name="Labutti K."/>
            <person name="Lindquist E."/>
            <person name="Lipzen A."/>
            <person name="Khouja H.-R."/>
            <person name="Murat C."/>
            <person name="Ohm R."/>
            <person name="Olson A."/>
            <person name="Spatafora J."/>
            <person name="Veneault-Fourrey C."/>
            <person name="Henrissat B."/>
            <person name="Grigoriev I."/>
            <person name="Martin F."/>
            <person name="Perotto S."/>
        </authorList>
    </citation>
    <scope>NUCLEOTIDE SEQUENCE [LARGE SCALE GENOMIC DNA]</scope>
    <source>
        <strain evidence="8 9">UAMH 7357</strain>
    </source>
</reference>
<proteinExistence type="predicted"/>
<evidence type="ECO:0000256" key="6">
    <source>
        <dbReference type="SAM" id="MobiDB-lite"/>
    </source>
</evidence>
<dbReference type="PROSITE" id="PS00463">
    <property type="entry name" value="ZN2_CY6_FUNGAL_1"/>
    <property type="match status" value="1"/>
</dbReference>
<dbReference type="SMART" id="SM00066">
    <property type="entry name" value="GAL4"/>
    <property type="match status" value="1"/>
</dbReference>
<evidence type="ECO:0000256" key="1">
    <source>
        <dbReference type="ARBA" id="ARBA00004123"/>
    </source>
</evidence>
<keyword evidence="9" id="KW-1185">Reference proteome</keyword>
<feature type="domain" description="Zn(2)-C6 fungal-type" evidence="7">
    <location>
        <begin position="16"/>
        <end position="47"/>
    </location>
</feature>
<dbReference type="InterPro" id="IPR051089">
    <property type="entry name" value="prtT"/>
</dbReference>
<evidence type="ECO:0000256" key="4">
    <source>
        <dbReference type="ARBA" id="ARBA00023163"/>
    </source>
</evidence>
<keyword evidence="3" id="KW-0238">DNA-binding</keyword>
<keyword evidence="5" id="KW-0539">Nucleus</keyword>
<dbReference type="GO" id="GO:0005634">
    <property type="term" value="C:nucleus"/>
    <property type="evidence" value="ECO:0007669"/>
    <property type="project" value="UniProtKB-SubCell"/>
</dbReference>
<evidence type="ECO:0000313" key="8">
    <source>
        <dbReference type="EMBL" id="PMD13442.1"/>
    </source>
</evidence>
<dbReference type="EMBL" id="KZ613531">
    <property type="protein sequence ID" value="PMD13442.1"/>
    <property type="molecule type" value="Genomic_DNA"/>
</dbReference>
<dbReference type="SUPFAM" id="SSF57701">
    <property type="entry name" value="Zn2/Cys6 DNA-binding domain"/>
    <property type="match status" value="1"/>
</dbReference>
<dbReference type="Pfam" id="PF00172">
    <property type="entry name" value="Zn_clus"/>
    <property type="match status" value="1"/>
</dbReference>
<evidence type="ECO:0000256" key="3">
    <source>
        <dbReference type="ARBA" id="ARBA00023125"/>
    </source>
</evidence>
<dbReference type="CDD" id="cd12148">
    <property type="entry name" value="fungal_TF_MHR"/>
    <property type="match status" value="1"/>
</dbReference>
<dbReference type="Gene3D" id="4.10.240.10">
    <property type="entry name" value="Zn(2)-C6 fungal-type DNA-binding domain"/>
    <property type="match status" value="1"/>
</dbReference>
<evidence type="ECO:0000259" key="7">
    <source>
        <dbReference type="PROSITE" id="PS50048"/>
    </source>
</evidence>
<evidence type="ECO:0000256" key="2">
    <source>
        <dbReference type="ARBA" id="ARBA00023015"/>
    </source>
</evidence>
<dbReference type="InterPro" id="IPR036864">
    <property type="entry name" value="Zn2-C6_fun-type_DNA-bd_sf"/>
</dbReference>
<feature type="region of interest" description="Disordered" evidence="6">
    <location>
        <begin position="146"/>
        <end position="172"/>
    </location>
</feature>
<accession>A0A2J6PHC1</accession>
<dbReference type="GO" id="GO:0008270">
    <property type="term" value="F:zinc ion binding"/>
    <property type="evidence" value="ECO:0007669"/>
    <property type="project" value="InterPro"/>
</dbReference>
<gene>
    <name evidence="8" type="ORF">NA56DRAFT_755748</name>
</gene>
<dbReference type="CDD" id="cd00067">
    <property type="entry name" value="GAL4"/>
    <property type="match status" value="1"/>
</dbReference>
<name>A0A2J6PHC1_9HELO</name>
<sequence>MTTPRMPRSWPIAEFACASCRRLKMKCIGSDDPPCARCAKAGRECIVQRPARPSHSFATSTPGFHAGANETQNDMRHMERTSGSATGGSNIRDELLGARPNHGFSAINSTASTTNQPLPSIHTNAPYSTVFHQPDGTPNQAVENVDSQKRWKRRRTGLVDQSPPSLTPTESSFNSIPERDIIQYIDIFRKRLLSFIPVIAPEDLDITQLLSTKRPLAHCICYVTARYIPGGESTRAKLAPTVGAILRDRSFLPKSDEEEWTLLQALSVLYAYRPSGSGIPTNDSTFEISQWTIKGYIEAYALHLSVHRSILPLKAAIQAGDPNITSSIAFKKYVYWLWLFNMSHYYSVITRTPPSIREDSTIRIALEILKGIDVSSSVSQVLAEAELCLLWGRAGHEVPGLNEWWCPQGLSNSPSDHTGQDLPDTVDNLLQSWANKLFTFCPSKPLGPDTDFQYRFTFFCLLTYSVQNLKVVGANSLSDFQQKALNRSVAAAANFCKFTLELGPATRDAARYMADFGFAMISFACIFIIQACENFYTSINGATEYLNDVEAVAEMLREFAVNSNHGPSFQARIIMAKLQKMSESADILAAGDPNSRPEDETTNEQFGLDVGDVEGIMNDPLWDTLDFFPDIPAM</sequence>
<organism evidence="8 9">
    <name type="scientific">Hyaloscypha hepaticicola</name>
    <dbReference type="NCBI Taxonomy" id="2082293"/>
    <lineage>
        <taxon>Eukaryota</taxon>
        <taxon>Fungi</taxon>
        <taxon>Dikarya</taxon>
        <taxon>Ascomycota</taxon>
        <taxon>Pezizomycotina</taxon>
        <taxon>Leotiomycetes</taxon>
        <taxon>Helotiales</taxon>
        <taxon>Hyaloscyphaceae</taxon>
        <taxon>Hyaloscypha</taxon>
    </lineage>
</organism>
<feature type="region of interest" description="Disordered" evidence="6">
    <location>
        <begin position="53"/>
        <end position="73"/>
    </location>
</feature>
<dbReference type="Proteomes" id="UP000235672">
    <property type="component" value="Unassembled WGS sequence"/>
</dbReference>
<evidence type="ECO:0000256" key="5">
    <source>
        <dbReference type="ARBA" id="ARBA00023242"/>
    </source>
</evidence>
<dbReference type="PANTHER" id="PTHR31845">
    <property type="entry name" value="FINGER DOMAIN PROTEIN, PUTATIVE-RELATED"/>
    <property type="match status" value="1"/>
</dbReference>
<dbReference type="AlphaFoldDB" id="A0A2J6PHC1"/>
<keyword evidence="4" id="KW-0804">Transcription</keyword>
<dbReference type="GO" id="GO:0000976">
    <property type="term" value="F:transcription cis-regulatory region binding"/>
    <property type="evidence" value="ECO:0007669"/>
    <property type="project" value="TreeGrafter"/>
</dbReference>
<dbReference type="OrthoDB" id="39175at2759"/>
<keyword evidence="2" id="KW-0805">Transcription regulation</keyword>
<dbReference type="GO" id="GO:0000981">
    <property type="term" value="F:DNA-binding transcription factor activity, RNA polymerase II-specific"/>
    <property type="evidence" value="ECO:0007669"/>
    <property type="project" value="InterPro"/>
</dbReference>
<comment type="subcellular location">
    <subcellularLocation>
        <location evidence="1">Nucleus</location>
    </subcellularLocation>
</comment>
<dbReference type="PANTHER" id="PTHR31845:SF17">
    <property type="entry name" value="ZN(II)2CYS6 TRANSCRIPTION FACTOR (EUROFUNG)"/>
    <property type="match status" value="1"/>
</dbReference>